<dbReference type="InterPro" id="IPR003156">
    <property type="entry name" value="DHHA1_dom"/>
</dbReference>
<keyword evidence="4" id="KW-1185">Reference proteome</keyword>
<evidence type="ECO:0000313" key="3">
    <source>
        <dbReference type="EMBL" id="MBN2963767.1"/>
    </source>
</evidence>
<comment type="caution">
    <text evidence="3">The sequence shown here is derived from an EMBL/GenBank/DDBJ whole genome shotgun (WGS) entry which is preliminary data.</text>
</comment>
<proteinExistence type="predicted"/>
<accession>A0ABS2WQA2</accession>
<dbReference type="SUPFAM" id="SSF64182">
    <property type="entry name" value="DHH phosphoesterases"/>
    <property type="match status" value="1"/>
</dbReference>
<protein>
    <submittedName>
        <fullName evidence="3">3'-to-5' oligoribonuclease B</fullName>
    </submittedName>
</protein>
<sequence length="345" mass="39306">MNTYHLYHLSHTDLDGYGCQLVTQHYFENISFYNSNYGKEIEERFLEILEEMEKRKAAKNLVLITDLNLTVEQCEILEKELQNASVEARLLLLDHHKSGQDSYENHPWYLLDDTRCATKITYDFFSALYTPDTALSRFVDVVNAVDIWLDQDSHFELGKVGLGLVANAREINRIMFAKPNSHYLLTLLQSTQAYFDQPSPHIALDEAIHGLKKRYFRADKPDDTLSNLVSSHMVSLLTRYKERMSISYKGHKGILTYNIGNVSVVGNDFLAANPDFDFFMDVTSRKTVSFRSSGKIDVSKMAKALANGGGHPNASGGMLTTFKDSFVYDRVLSQVKEIISKNEEK</sequence>
<reference evidence="4" key="2">
    <citation type="submission" date="2021-02" db="EMBL/GenBank/DDBJ databases">
        <title>Sulfurospirillum tamanensis sp. nov.</title>
        <authorList>
            <person name="Merkel A.Y."/>
        </authorList>
    </citation>
    <scope>NUCLEOTIDE SEQUENCE [LARGE SCALE GENOMIC DNA]</scope>
    <source>
        <strain evidence="4">T05b</strain>
    </source>
</reference>
<dbReference type="Proteomes" id="UP000703590">
    <property type="component" value="Unassembled WGS sequence"/>
</dbReference>
<feature type="domain" description="DHHA1" evidence="2">
    <location>
        <begin position="287"/>
        <end position="340"/>
    </location>
</feature>
<organism evidence="3 4">
    <name type="scientific">Sulfurospirillum tamanense</name>
    <dbReference type="NCBI Taxonomy" id="2813362"/>
    <lineage>
        <taxon>Bacteria</taxon>
        <taxon>Pseudomonadati</taxon>
        <taxon>Campylobacterota</taxon>
        <taxon>Epsilonproteobacteria</taxon>
        <taxon>Campylobacterales</taxon>
        <taxon>Sulfurospirillaceae</taxon>
        <taxon>Sulfurospirillum</taxon>
    </lineage>
</organism>
<dbReference type="PANTHER" id="PTHR42146:SF1">
    <property type="entry name" value="OLIGORIBONUCLEASE NRNB"/>
    <property type="match status" value="1"/>
</dbReference>
<gene>
    <name evidence="3" type="ORF">JWV37_03150</name>
</gene>
<dbReference type="PANTHER" id="PTHR42146">
    <property type="entry name" value="3',5'-CYCLIC-NUCLEOTIDE PHOSPHODIESTERASE"/>
    <property type="match status" value="1"/>
</dbReference>
<reference evidence="3 4" key="1">
    <citation type="submission" date="2021-02" db="EMBL/GenBank/DDBJ databases">
        <title>Sulfurospirillum tamanensis sp. nov.</title>
        <authorList>
            <person name="Frolova A."/>
            <person name="Merkel A."/>
            <person name="Slobodkin A."/>
        </authorList>
    </citation>
    <scope>NUCLEOTIDE SEQUENCE [LARGE SCALE GENOMIC DNA]</scope>
    <source>
        <strain evidence="3 4">T05b</strain>
    </source>
</reference>
<dbReference type="EMBL" id="JAFHKK010000004">
    <property type="protein sequence ID" value="MBN2963767.1"/>
    <property type="molecule type" value="Genomic_DNA"/>
</dbReference>
<keyword evidence="1" id="KW-0175">Coiled coil</keyword>
<dbReference type="RefSeq" id="WP_205458204.1">
    <property type="nucleotide sequence ID" value="NZ_JAFHKK010000004.1"/>
</dbReference>
<evidence type="ECO:0000256" key="1">
    <source>
        <dbReference type="SAM" id="Coils"/>
    </source>
</evidence>
<evidence type="ECO:0000313" key="4">
    <source>
        <dbReference type="Proteomes" id="UP000703590"/>
    </source>
</evidence>
<dbReference type="Pfam" id="PF02272">
    <property type="entry name" value="DHHA1"/>
    <property type="match status" value="1"/>
</dbReference>
<feature type="coiled-coil region" evidence="1">
    <location>
        <begin position="67"/>
        <end position="94"/>
    </location>
</feature>
<evidence type="ECO:0000259" key="2">
    <source>
        <dbReference type="Pfam" id="PF02272"/>
    </source>
</evidence>
<dbReference type="InterPro" id="IPR052968">
    <property type="entry name" value="Nucleotide_metab_enz"/>
</dbReference>
<dbReference type="InterPro" id="IPR038763">
    <property type="entry name" value="DHH_sf"/>
</dbReference>
<reference evidence="3 4" key="3">
    <citation type="submission" date="2021-02" db="EMBL/GenBank/DDBJ databases">
        <authorList>
            <person name="Merkel A.Y."/>
        </authorList>
    </citation>
    <scope>NUCLEOTIDE SEQUENCE [LARGE SCALE GENOMIC DNA]</scope>
    <source>
        <strain evidence="3 4">T05b</strain>
    </source>
</reference>
<name>A0ABS2WQA2_9BACT</name>
<dbReference type="Gene3D" id="3.10.310.30">
    <property type="match status" value="1"/>
</dbReference>